<keyword evidence="9 12" id="KW-0408">Iron</keyword>
<evidence type="ECO:0000256" key="1">
    <source>
        <dbReference type="ARBA" id="ARBA00001971"/>
    </source>
</evidence>
<reference evidence="14" key="1">
    <citation type="journal article" date="2023" name="Plant J.">
        <title>Genome sequences and population genomics provide insights into the demographic history, inbreeding, and mutation load of two 'living fossil' tree species of Dipteronia.</title>
        <authorList>
            <person name="Feng Y."/>
            <person name="Comes H.P."/>
            <person name="Chen J."/>
            <person name="Zhu S."/>
            <person name="Lu R."/>
            <person name="Zhang X."/>
            <person name="Li P."/>
            <person name="Qiu J."/>
            <person name="Olsen K.M."/>
            <person name="Qiu Y."/>
        </authorList>
    </citation>
    <scope>NUCLEOTIDE SEQUENCE</scope>
    <source>
        <strain evidence="14">NBL</strain>
    </source>
</reference>
<organism evidence="14 15">
    <name type="scientific">Dipteronia sinensis</name>
    <dbReference type="NCBI Taxonomy" id="43782"/>
    <lineage>
        <taxon>Eukaryota</taxon>
        <taxon>Viridiplantae</taxon>
        <taxon>Streptophyta</taxon>
        <taxon>Embryophyta</taxon>
        <taxon>Tracheophyta</taxon>
        <taxon>Spermatophyta</taxon>
        <taxon>Magnoliopsida</taxon>
        <taxon>eudicotyledons</taxon>
        <taxon>Gunneridae</taxon>
        <taxon>Pentapetalae</taxon>
        <taxon>rosids</taxon>
        <taxon>malvids</taxon>
        <taxon>Sapindales</taxon>
        <taxon>Sapindaceae</taxon>
        <taxon>Hippocastanoideae</taxon>
        <taxon>Acereae</taxon>
        <taxon>Dipteronia</taxon>
    </lineage>
</organism>
<evidence type="ECO:0000256" key="9">
    <source>
        <dbReference type="ARBA" id="ARBA00023004"/>
    </source>
</evidence>
<dbReference type="Proteomes" id="UP001281410">
    <property type="component" value="Unassembled WGS sequence"/>
</dbReference>
<keyword evidence="11" id="KW-0472">Membrane</keyword>
<protein>
    <recommendedName>
        <fullName evidence="16">Cytochrome P450</fullName>
    </recommendedName>
</protein>
<evidence type="ECO:0000256" key="8">
    <source>
        <dbReference type="ARBA" id="ARBA00023002"/>
    </source>
</evidence>
<dbReference type="InterPro" id="IPR001128">
    <property type="entry name" value="Cyt_P450"/>
</dbReference>
<dbReference type="InterPro" id="IPR052306">
    <property type="entry name" value="CYP450_71D"/>
</dbReference>
<comment type="caution">
    <text evidence="14">The sequence shown here is derived from an EMBL/GenBank/DDBJ whole genome shotgun (WGS) entry which is preliminary data.</text>
</comment>
<dbReference type="Gene3D" id="1.10.630.10">
    <property type="entry name" value="Cytochrome P450"/>
    <property type="match status" value="1"/>
</dbReference>
<dbReference type="PANTHER" id="PTHR47953">
    <property type="entry name" value="OS08G0105600 PROTEIN"/>
    <property type="match status" value="1"/>
</dbReference>
<proteinExistence type="inferred from homology"/>
<dbReference type="GO" id="GO:0016705">
    <property type="term" value="F:oxidoreductase activity, acting on paired donors, with incorporation or reduction of molecular oxygen"/>
    <property type="evidence" value="ECO:0007669"/>
    <property type="project" value="InterPro"/>
</dbReference>
<dbReference type="PANTHER" id="PTHR47953:SF19">
    <property type="entry name" value="OS06G0641600 PROTEIN"/>
    <property type="match status" value="1"/>
</dbReference>
<keyword evidence="7" id="KW-1133">Transmembrane helix</keyword>
<keyword evidence="5" id="KW-0812">Transmembrane</keyword>
<evidence type="ECO:0000256" key="7">
    <source>
        <dbReference type="ARBA" id="ARBA00022989"/>
    </source>
</evidence>
<evidence type="ECO:0000256" key="4">
    <source>
        <dbReference type="ARBA" id="ARBA00022617"/>
    </source>
</evidence>
<comment type="subcellular location">
    <subcellularLocation>
        <location evidence="2">Membrane</location>
        <topology evidence="2">Single-pass membrane protein</topology>
    </subcellularLocation>
</comment>
<dbReference type="AlphaFoldDB" id="A0AAE0E1F7"/>
<dbReference type="GO" id="GO:0016020">
    <property type="term" value="C:membrane"/>
    <property type="evidence" value="ECO:0007669"/>
    <property type="project" value="UniProtKB-SubCell"/>
</dbReference>
<dbReference type="FunFam" id="1.10.630.10:FF:000162">
    <property type="entry name" value="Os06g0641600 protein"/>
    <property type="match status" value="1"/>
</dbReference>
<evidence type="ECO:0000256" key="11">
    <source>
        <dbReference type="ARBA" id="ARBA00023136"/>
    </source>
</evidence>
<name>A0AAE0E1F7_9ROSI</name>
<evidence type="ECO:0000256" key="10">
    <source>
        <dbReference type="ARBA" id="ARBA00023033"/>
    </source>
</evidence>
<dbReference type="InterPro" id="IPR002401">
    <property type="entry name" value="Cyt_P450_E_grp-I"/>
</dbReference>
<dbReference type="CDD" id="cd11072">
    <property type="entry name" value="CYP71-like"/>
    <property type="match status" value="1"/>
</dbReference>
<keyword evidence="4 12" id="KW-0349">Heme</keyword>
<dbReference type="InterPro" id="IPR036396">
    <property type="entry name" value="Cyt_P450_sf"/>
</dbReference>
<evidence type="ECO:0000256" key="6">
    <source>
        <dbReference type="ARBA" id="ARBA00022723"/>
    </source>
</evidence>
<dbReference type="GO" id="GO:0004497">
    <property type="term" value="F:monooxygenase activity"/>
    <property type="evidence" value="ECO:0007669"/>
    <property type="project" value="UniProtKB-KW"/>
</dbReference>
<accession>A0AAE0E1F7</accession>
<dbReference type="PROSITE" id="PS00086">
    <property type="entry name" value="CYTOCHROME_P450"/>
    <property type="match status" value="1"/>
</dbReference>
<evidence type="ECO:0000313" key="14">
    <source>
        <dbReference type="EMBL" id="KAK3200576.1"/>
    </source>
</evidence>
<dbReference type="SUPFAM" id="SSF48264">
    <property type="entry name" value="Cytochrome P450"/>
    <property type="match status" value="1"/>
</dbReference>
<dbReference type="Pfam" id="PF00067">
    <property type="entry name" value="p450"/>
    <property type="match status" value="1"/>
</dbReference>
<comment type="cofactor">
    <cofactor evidence="1 12">
        <name>heme</name>
        <dbReference type="ChEBI" id="CHEBI:30413"/>
    </cofactor>
</comment>
<dbReference type="InterPro" id="IPR017972">
    <property type="entry name" value="Cyt_P450_CS"/>
</dbReference>
<keyword evidence="8 13" id="KW-0560">Oxidoreductase</keyword>
<dbReference type="PRINTS" id="PR00385">
    <property type="entry name" value="P450"/>
</dbReference>
<gene>
    <name evidence="14" type="ORF">Dsin_023991</name>
</gene>
<evidence type="ECO:0000256" key="2">
    <source>
        <dbReference type="ARBA" id="ARBA00004167"/>
    </source>
</evidence>
<sequence length="419" mass="47848">MHLQIGELSTVVVSSVEFAEQVMKTHDVIFASRPYNPAANFLSYNSTDRYNLFTIWQLLETTTEALHLGDFKQETTAGSPVNLTDKVYSFTCGVTSRAAFGKKCKDQEEFLSAVNETGKLLGGFNIEDLFPSIIMLLRWVSGIRSQLQKLHHVTDRILENIIKEHNNQGKTTTSDVGKSNDEENHEDLVDVLLKVQQDGDIKLTIDNIKAVIWHIFSAGIETSATTIDWVMSELMKNPRLMKKAQIEVRRVESLIKKLDEMGINEMKYLKAVIKETLRLHPAAPLLSPRECRESCKIKEFDIPIKTKVLVNAWAIGRDPKHWSEPERFVPERFIDSPLDYNGTHFEYLPFGAGRRMCPGMSFGLANIEIALAMLLYHFDWKLPNEMKQEEDLNMTEVFGITVKRKDDLCLIPIPYHLSM</sequence>
<feature type="binding site" description="axial binding residue" evidence="12">
    <location>
        <position position="357"/>
    </location>
    <ligand>
        <name>heme</name>
        <dbReference type="ChEBI" id="CHEBI:30413"/>
    </ligand>
    <ligandPart>
        <name>Fe</name>
        <dbReference type="ChEBI" id="CHEBI:18248"/>
    </ligandPart>
</feature>
<keyword evidence="15" id="KW-1185">Reference proteome</keyword>
<evidence type="ECO:0000256" key="12">
    <source>
        <dbReference type="PIRSR" id="PIRSR602401-1"/>
    </source>
</evidence>
<evidence type="ECO:0000256" key="3">
    <source>
        <dbReference type="ARBA" id="ARBA00010617"/>
    </source>
</evidence>
<keyword evidence="6 12" id="KW-0479">Metal-binding</keyword>
<dbReference type="GO" id="GO:0020037">
    <property type="term" value="F:heme binding"/>
    <property type="evidence" value="ECO:0007669"/>
    <property type="project" value="InterPro"/>
</dbReference>
<evidence type="ECO:0000256" key="5">
    <source>
        <dbReference type="ARBA" id="ARBA00022692"/>
    </source>
</evidence>
<evidence type="ECO:0000313" key="15">
    <source>
        <dbReference type="Proteomes" id="UP001281410"/>
    </source>
</evidence>
<dbReference type="PRINTS" id="PR00463">
    <property type="entry name" value="EP450I"/>
</dbReference>
<comment type="similarity">
    <text evidence="3 13">Belongs to the cytochrome P450 family.</text>
</comment>
<keyword evidence="10 13" id="KW-0503">Monooxygenase</keyword>
<evidence type="ECO:0000256" key="13">
    <source>
        <dbReference type="RuleBase" id="RU000461"/>
    </source>
</evidence>
<dbReference type="GO" id="GO:0005506">
    <property type="term" value="F:iron ion binding"/>
    <property type="evidence" value="ECO:0007669"/>
    <property type="project" value="InterPro"/>
</dbReference>
<dbReference type="EMBL" id="JANJYJ010000007">
    <property type="protein sequence ID" value="KAK3200576.1"/>
    <property type="molecule type" value="Genomic_DNA"/>
</dbReference>
<evidence type="ECO:0008006" key="16">
    <source>
        <dbReference type="Google" id="ProtNLM"/>
    </source>
</evidence>